<evidence type="ECO:0008006" key="4">
    <source>
        <dbReference type="Google" id="ProtNLM"/>
    </source>
</evidence>
<dbReference type="Proteomes" id="UP000183385">
    <property type="component" value="Unassembled WGS sequence"/>
</dbReference>
<dbReference type="RefSeq" id="WP_043317296.1">
    <property type="nucleotide sequence ID" value="NZ_CP101752.1"/>
</dbReference>
<evidence type="ECO:0000256" key="1">
    <source>
        <dbReference type="SAM" id="Phobius"/>
    </source>
</evidence>
<evidence type="ECO:0000313" key="3">
    <source>
        <dbReference type="Proteomes" id="UP000183385"/>
    </source>
</evidence>
<keyword evidence="1" id="KW-0472">Membrane</keyword>
<name>A0AAQ1HNA6_9PSED</name>
<feature type="transmembrane region" description="Helical" evidence="1">
    <location>
        <begin position="59"/>
        <end position="82"/>
    </location>
</feature>
<comment type="caution">
    <text evidence="2">The sequence shown here is derived from an EMBL/GenBank/DDBJ whole genome shotgun (WGS) entry which is preliminary data.</text>
</comment>
<proteinExistence type="predicted"/>
<protein>
    <recommendedName>
        <fullName evidence="4">DUF1269 domain-containing protein</fullName>
    </recommendedName>
</protein>
<evidence type="ECO:0000313" key="2">
    <source>
        <dbReference type="EMBL" id="SFC86123.1"/>
    </source>
</evidence>
<dbReference type="AlphaFoldDB" id="A0AAQ1HNA6"/>
<reference evidence="2 3" key="1">
    <citation type="submission" date="2016-10" db="EMBL/GenBank/DDBJ databases">
        <authorList>
            <person name="Varghese N."/>
            <person name="Submissions S."/>
        </authorList>
    </citation>
    <scope>NUCLEOTIDE SEQUENCE [LARGE SCALE GENOMIC DNA]</scope>
    <source>
        <strain evidence="2 3">LMG 18378</strain>
    </source>
</reference>
<accession>A0AAQ1HNA6</accession>
<feature type="transmembrane region" description="Helical" evidence="1">
    <location>
        <begin position="94"/>
        <end position="115"/>
    </location>
</feature>
<dbReference type="EMBL" id="FOLS01000011">
    <property type="protein sequence ID" value="SFC86123.1"/>
    <property type="molecule type" value="Genomic_DNA"/>
</dbReference>
<sequence length="167" mass="17341">MAGYRHQVSGVFAHRAQAESARVLLSERGIHDRQMRILGAKDLPPANGSSQVKRTLSQMLASGAVGTLLGLAVSTLTAIALTRTNAGLFSGPPLVLVGWGSALGALLGGMVGTSANAGQVDRTFRYAIAHGDVVLLAETLSERETLLARDIIEASLGVGTHMDISLV</sequence>
<gene>
    <name evidence="2" type="ORF">SAMN05216577_111161</name>
</gene>
<organism evidence="2 3">
    <name type="scientific">Pseudomonas citronellolis</name>
    <dbReference type="NCBI Taxonomy" id="53408"/>
    <lineage>
        <taxon>Bacteria</taxon>
        <taxon>Pseudomonadati</taxon>
        <taxon>Pseudomonadota</taxon>
        <taxon>Gammaproteobacteria</taxon>
        <taxon>Pseudomonadales</taxon>
        <taxon>Pseudomonadaceae</taxon>
        <taxon>Pseudomonas</taxon>
    </lineage>
</organism>
<keyword evidence="3" id="KW-1185">Reference proteome</keyword>
<keyword evidence="1" id="KW-1133">Transmembrane helix</keyword>
<keyword evidence="1" id="KW-0812">Transmembrane</keyword>